<dbReference type="InterPro" id="IPR036390">
    <property type="entry name" value="WH_DNA-bd_sf"/>
</dbReference>
<dbReference type="PROSITE" id="PS51000">
    <property type="entry name" value="HTH_DEOR_2"/>
    <property type="match status" value="1"/>
</dbReference>
<keyword evidence="2" id="KW-0804">Transcription</keyword>
<dbReference type="PROSITE" id="PS52050">
    <property type="entry name" value="WYL"/>
    <property type="match status" value="1"/>
</dbReference>
<dbReference type="Pfam" id="PF08279">
    <property type="entry name" value="HTH_11"/>
    <property type="match status" value="1"/>
</dbReference>
<reference evidence="5" key="1">
    <citation type="journal article" date="2019" name="Int. J. Syst. Evol. Microbiol.">
        <title>The Global Catalogue of Microorganisms (GCM) 10K type strain sequencing project: providing services to taxonomists for standard genome sequencing and annotation.</title>
        <authorList>
            <consortium name="The Broad Institute Genomics Platform"/>
            <consortium name="The Broad Institute Genome Sequencing Center for Infectious Disease"/>
            <person name="Wu L."/>
            <person name="Ma J."/>
        </authorList>
    </citation>
    <scope>NUCLEOTIDE SEQUENCE [LARGE SCALE GENOMIC DNA]</scope>
    <source>
        <strain evidence="5">CCUG 49571</strain>
    </source>
</reference>
<evidence type="ECO:0000256" key="1">
    <source>
        <dbReference type="ARBA" id="ARBA00023015"/>
    </source>
</evidence>
<accession>A0ABV9F908</accession>
<dbReference type="SMART" id="SM00420">
    <property type="entry name" value="HTH_DEOR"/>
    <property type="match status" value="1"/>
</dbReference>
<dbReference type="Proteomes" id="UP001596028">
    <property type="component" value="Unassembled WGS sequence"/>
</dbReference>
<dbReference type="InterPro" id="IPR036388">
    <property type="entry name" value="WH-like_DNA-bd_sf"/>
</dbReference>
<protein>
    <submittedName>
        <fullName evidence="4">Helix-turn-helix transcriptional regulator</fullName>
    </submittedName>
</protein>
<proteinExistence type="predicted"/>
<dbReference type="InterPro" id="IPR001034">
    <property type="entry name" value="DeoR_HTH"/>
</dbReference>
<dbReference type="Gene3D" id="1.10.10.10">
    <property type="entry name" value="Winged helix-like DNA-binding domain superfamily/Winged helix DNA-binding domain"/>
    <property type="match status" value="1"/>
</dbReference>
<dbReference type="SUPFAM" id="SSF46785">
    <property type="entry name" value="Winged helix' DNA-binding domain"/>
    <property type="match status" value="1"/>
</dbReference>
<evidence type="ECO:0000259" key="3">
    <source>
        <dbReference type="PROSITE" id="PS51000"/>
    </source>
</evidence>
<dbReference type="InterPro" id="IPR028349">
    <property type="entry name" value="PafC-like"/>
</dbReference>
<gene>
    <name evidence="4" type="ORF">ACFO3S_08355</name>
</gene>
<feature type="domain" description="HTH deoR-type" evidence="3">
    <location>
        <begin position="3"/>
        <end position="61"/>
    </location>
</feature>
<dbReference type="PANTHER" id="PTHR34580:SF9">
    <property type="entry name" value="SLL5097 PROTEIN"/>
    <property type="match status" value="1"/>
</dbReference>
<name>A0ABV9F908_9BACL</name>
<evidence type="ECO:0000313" key="5">
    <source>
        <dbReference type="Proteomes" id="UP001596028"/>
    </source>
</evidence>
<dbReference type="PANTHER" id="PTHR34580">
    <property type="match status" value="1"/>
</dbReference>
<keyword evidence="1" id="KW-0805">Transcription regulation</keyword>
<keyword evidence="5" id="KW-1185">Reference proteome</keyword>
<sequence length="315" mass="35468">MPKSQRLIQMMMFINAKKTFTVQELADEFGLSPRTVTRDLLELSELGVPVYSVQGRGGGYRLLQERLLPPIAFTESEAVSLFIAGQSLKPLGALPFEEGTDAALRKFYHYLPQDTRERIDRLKDRVAIWSPRRDMSAEILKILLQAIMACGAVTIEYASARAVRPRDIQPIGLYESDGYWYCPAYCFREEDYRLFRADRIRSAVLKPSLAIRDDVALRTLQDPPDGGGPDPIPFTLELTRQGVHELRSDRWFGSAIVPKTDGSEGGVATIQISPDKIGFYVDLAWRLGKHATIVEPEEAVALFRTKLESVRSLYA</sequence>
<dbReference type="InterPro" id="IPR051534">
    <property type="entry name" value="CBASS_pafABC_assoc_protein"/>
</dbReference>
<dbReference type="InterPro" id="IPR013196">
    <property type="entry name" value="HTH_11"/>
</dbReference>
<organism evidence="4 5">
    <name type="scientific">Cohnella hongkongensis</name>
    <dbReference type="NCBI Taxonomy" id="178337"/>
    <lineage>
        <taxon>Bacteria</taxon>
        <taxon>Bacillati</taxon>
        <taxon>Bacillota</taxon>
        <taxon>Bacilli</taxon>
        <taxon>Bacillales</taxon>
        <taxon>Paenibacillaceae</taxon>
        <taxon>Cohnella</taxon>
    </lineage>
</organism>
<dbReference type="Pfam" id="PF13280">
    <property type="entry name" value="WYL"/>
    <property type="match status" value="1"/>
</dbReference>
<dbReference type="EMBL" id="JBHSEP010000004">
    <property type="protein sequence ID" value="MFC4598251.1"/>
    <property type="molecule type" value="Genomic_DNA"/>
</dbReference>
<evidence type="ECO:0000256" key="2">
    <source>
        <dbReference type="ARBA" id="ARBA00023163"/>
    </source>
</evidence>
<comment type="caution">
    <text evidence="4">The sequence shown here is derived from an EMBL/GenBank/DDBJ whole genome shotgun (WGS) entry which is preliminary data.</text>
</comment>
<evidence type="ECO:0000313" key="4">
    <source>
        <dbReference type="EMBL" id="MFC4598251.1"/>
    </source>
</evidence>
<dbReference type="RefSeq" id="WP_378094304.1">
    <property type="nucleotide sequence ID" value="NZ_JBHSEP010000004.1"/>
</dbReference>
<dbReference type="PIRSF" id="PIRSF016838">
    <property type="entry name" value="PafC"/>
    <property type="match status" value="1"/>
</dbReference>
<dbReference type="InterPro" id="IPR026881">
    <property type="entry name" value="WYL_dom"/>
</dbReference>